<dbReference type="STRING" id="33114.A0A2G2VQI9"/>
<dbReference type="AlphaFoldDB" id="A0A2G2VQI9"/>
<dbReference type="EMBL" id="MLFT02000011">
    <property type="protein sequence ID" value="PHT35244.1"/>
    <property type="molecule type" value="Genomic_DNA"/>
</dbReference>
<evidence type="ECO:0000313" key="4">
    <source>
        <dbReference type="Proteomes" id="UP000224567"/>
    </source>
</evidence>
<reference evidence="4" key="2">
    <citation type="journal article" date="2017" name="J. Anim. Genet.">
        <title>Multiple reference genome sequences of hot pepper reveal the massive evolution of plant disease resistance genes by retroduplication.</title>
        <authorList>
            <person name="Kim S."/>
            <person name="Park J."/>
            <person name="Yeom S.-I."/>
            <person name="Kim Y.-M."/>
            <person name="Seo E."/>
            <person name="Kim K.-T."/>
            <person name="Kim M.-S."/>
            <person name="Lee J.M."/>
            <person name="Cheong K."/>
            <person name="Shin H.-S."/>
            <person name="Kim S.-B."/>
            <person name="Han K."/>
            <person name="Lee J."/>
            <person name="Park M."/>
            <person name="Lee H.-A."/>
            <person name="Lee H.-Y."/>
            <person name="Lee Y."/>
            <person name="Oh S."/>
            <person name="Lee J.H."/>
            <person name="Choi E."/>
            <person name="Choi E."/>
            <person name="Lee S.E."/>
            <person name="Jeon J."/>
            <person name="Kim H."/>
            <person name="Choi G."/>
            <person name="Song H."/>
            <person name="Lee J."/>
            <person name="Lee S.-C."/>
            <person name="Kwon J.-K."/>
            <person name="Lee H.-Y."/>
            <person name="Koo N."/>
            <person name="Hong Y."/>
            <person name="Kim R.W."/>
            <person name="Kang W.-H."/>
            <person name="Huh J.H."/>
            <person name="Kang B.-C."/>
            <person name="Yang T.-J."/>
            <person name="Lee Y.-H."/>
            <person name="Bennetzen J.L."/>
            <person name="Choi D."/>
        </authorList>
    </citation>
    <scope>NUCLEOTIDE SEQUENCE [LARGE SCALE GENOMIC DNA]</scope>
    <source>
        <strain evidence="4">cv. PBC81</strain>
    </source>
</reference>
<dbReference type="InterPro" id="IPR027417">
    <property type="entry name" value="P-loop_NTPase"/>
</dbReference>
<reference evidence="3 4" key="1">
    <citation type="journal article" date="2017" name="Genome Biol.">
        <title>New reference genome sequences of hot pepper reveal the massive evolution of plant disease-resistance genes by retroduplication.</title>
        <authorList>
            <person name="Kim S."/>
            <person name="Park J."/>
            <person name="Yeom S.I."/>
            <person name="Kim Y.M."/>
            <person name="Seo E."/>
            <person name="Kim K.T."/>
            <person name="Kim M.S."/>
            <person name="Lee J.M."/>
            <person name="Cheong K."/>
            <person name="Shin H.S."/>
            <person name="Kim S.B."/>
            <person name="Han K."/>
            <person name="Lee J."/>
            <person name="Park M."/>
            <person name="Lee H.A."/>
            <person name="Lee H.Y."/>
            <person name="Lee Y."/>
            <person name="Oh S."/>
            <person name="Lee J.H."/>
            <person name="Choi E."/>
            <person name="Choi E."/>
            <person name="Lee S.E."/>
            <person name="Jeon J."/>
            <person name="Kim H."/>
            <person name="Choi G."/>
            <person name="Song H."/>
            <person name="Lee J."/>
            <person name="Lee S.C."/>
            <person name="Kwon J.K."/>
            <person name="Lee H.Y."/>
            <person name="Koo N."/>
            <person name="Hong Y."/>
            <person name="Kim R.W."/>
            <person name="Kang W.H."/>
            <person name="Huh J.H."/>
            <person name="Kang B.C."/>
            <person name="Yang T.J."/>
            <person name="Lee Y.H."/>
            <person name="Bennetzen J.L."/>
            <person name="Choi D."/>
        </authorList>
    </citation>
    <scope>NUCLEOTIDE SEQUENCE [LARGE SCALE GENOMIC DNA]</scope>
    <source>
        <strain evidence="4">cv. PBC81</strain>
    </source>
</reference>
<proteinExistence type="predicted"/>
<dbReference type="Proteomes" id="UP000224567">
    <property type="component" value="Unassembled WGS sequence"/>
</dbReference>
<organism evidence="3 4">
    <name type="scientific">Capsicum baccatum</name>
    <name type="common">Peruvian pepper</name>
    <dbReference type="NCBI Taxonomy" id="33114"/>
    <lineage>
        <taxon>Eukaryota</taxon>
        <taxon>Viridiplantae</taxon>
        <taxon>Streptophyta</taxon>
        <taxon>Embryophyta</taxon>
        <taxon>Tracheophyta</taxon>
        <taxon>Spermatophyta</taxon>
        <taxon>Magnoliopsida</taxon>
        <taxon>eudicotyledons</taxon>
        <taxon>Gunneridae</taxon>
        <taxon>Pentapetalae</taxon>
        <taxon>asterids</taxon>
        <taxon>lamiids</taxon>
        <taxon>Solanales</taxon>
        <taxon>Solanaceae</taxon>
        <taxon>Solanoideae</taxon>
        <taxon>Capsiceae</taxon>
        <taxon>Capsicum</taxon>
    </lineage>
</organism>
<feature type="domain" description="Dynamin stalk" evidence="2">
    <location>
        <begin position="27"/>
        <end position="101"/>
    </location>
</feature>
<evidence type="ECO:0000259" key="2">
    <source>
        <dbReference type="Pfam" id="PF01031"/>
    </source>
</evidence>
<accession>A0A2G2VQI9</accession>
<name>A0A2G2VQI9_CAPBA</name>
<feature type="region of interest" description="Disordered" evidence="1">
    <location>
        <begin position="1"/>
        <end position="23"/>
    </location>
</feature>
<dbReference type="Gene3D" id="3.40.50.300">
    <property type="entry name" value="P-loop containing nucleotide triphosphate hydrolases"/>
    <property type="match status" value="1"/>
</dbReference>
<gene>
    <name evidence="3" type="ORF">CQW23_27044</name>
</gene>
<dbReference type="OrthoDB" id="5061070at2759"/>
<comment type="caution">
    <text evidence="3">The sequence shown here is derived from an EMBL/GenBank/DDBJ whole genome shotgun (WGS) entry which is preliminary data.</text>
</comment>
<protein>
    <recommendedName>
        <fullName evidence="2">Dynamin stalk domain-containing protein</fullName>
    </recommendedName>
</protein>
<evidence type="ECO:0000256" key="1">
    <source>
        <dbReference type="SAM" id="MobiDB-lite"/>
    </source>
</evidence>
<dbReference type="Pfam" id="PF01031">
    <property type="entry name" value="Dynamin_M"/>
    <property type="match status" value="1"/>
</dbReference>
<keyword evidence="4" id="KW-1185">Reference proteome</keyword>
<dbReference type="InterPro" id="IPR000375">
    <property type="entry name" value="Dynamin_stalk"/>
</dbReference>
<sequence>MYLNKFQDVPEGGQKRRKDSSSCDKVANESYEKALSEEGRLFETHVLLSKMDKSMVSIPVLAHKLVQIQANIIFKCFPDIVKEINDKLAVNVVVLSEFPQHSGLDEYSEDFETQCAAKWFELHDLELKQHSAKKKVTGTSETAEEFVGKFWNYIEEVIVKVMMHHSDSHQELQYFLRRSVKNLIARRKGESVKSIRGITGADRLTDLTRDPEYVATCTMLMAQKKKFVKFCKNSKGGTKIDLEGFGVIDVLYLRRHPRHVVKQAFELKMMIAAYWKKKVAAPVSDPSKMHCF</sequence>
<evidence type="ECO:0000313" key="3">
    <source>
        <dbReference type="EMBL" id="PHT35244.1"/>
    </source>
</evidence>